<name>A0A3N4HNJ8_ASCIM</name>
<keyword evidence="2" id="KW-1185">Reference proteome</keyword>
<evidence type="ECO:0000313" key="1">
    <source>
        <dbReference type="EMBL" id="RPA75413.1"/>
    </source>
</evidence>
<accession>A0A3N4HNJ8</accession>
<organism evidence="1 2">
    <name type="scientific">Ascobolus immersus RN42</name>
    <dbReference type="NCBI Taxonomy" id="1160509"/>
    <lineage>
        <taxon>Eukaryota</taxon>
        <taxon>Fungi</taxon>
        <taxon>Dikarya</taxon>
        <taxon>Ascomycota</taxon>
        <taxon>Pezizomycotina</taxon>
        <taxon>Pezizomycetes</taxon>
        <taxon>Pezizales</taxon>
        <taxon>Ascobolaceae</taxon>
        <taxon>Ascobolus</taxon>
    </lineage>
</organism>
<gene>
    <name evidence="1" type="ORF">BJ508DRAFT_21393</name>
</gene>
<dbReference type="AlphaFoldDB" id="A0A3N4HNJ8"/>
<reference evidence="1 2" key="1">
    <citation type="journal article" date="2018" name="Nat. Ecol. Evol.">
        <title>Pezizomycetes genomes reveal the molecular basis of ectomycorrhizal truffle lifestyle.</title>
        <authorList>
            <person name="Murat C."/>
            <person name="Payen T."/>
            <person name="Noel B."/>
            <person name="Kuo A."/>
            <person name="Morin E."/>
            <person name="Chen J."/>
            <person name="Kohler A."/>
            <person name="Krizsan K."/>
            <person name="Balestrini R."/>
            <person name="Da Silva C."/>
            <person name="Montanini B."/>
            <person name="Hainaut M."/>
            <person name="Levati E."/>
            <person name="Barry K.W."/>
            <person name="Belfiori B."/>
            <person name="Cichocki N."/>
            <person name="Clum A."/>
            <person name="Dockter R.B."/>
            <person name="Fauchery L."/>
            <person name="Guy J."/>
            <person name="Iotti M."/>
            <person name="Le Tacon F."/>
            <person name="Lindquist E.A."/>
            <person name="Lipzen A."/>
            <person name="Malagnac F."/>
            <person name="Mello A."/>
            <person name="Molinier V."/>
            <person name="Miyauchi S."/>
            <person name="Poulain J."/>
            <person name="Riccioni C."/>
            <person name="Rubini A."/>
            <person name="Sitrit Y."/>
            <person name="Splivallo R."/>
            <person name="Traeger S."/>
            <person name="Wang M."/>
            <person name="Zifcakova L."/>
            <person name="Wipf D."/>
            <person name="Zambonelli A."/>
            <person name="Paolocci F."/>
            <person name="Nowrousian M."/>
            <person name="Ottonello S."/>
            <person name="Baldrian P."/>
            <person name="Spatafora J.W."/>
            <person name="Henrissat B."/>
            <person name="Nagy L.G."/>
            <person name="Aury J.M."/>
            <person name="Wincker P."/>
            <person name="Grigoriev I.V."/>
            <person name="Bonfante P."/>
            <person name="Martin F.M."/>
        </authorList>
    </citation>
    <scope>NUCLEOTIDE SEQUENCE [LARGE SCALE GENOMIC DNA]</scope>
    <source>
        <strain evidence="1 2">RN42</strain>
    </source>
</reference>
<evidence type="ECO:0000313" key="2">
    <source>
        <dbReference type="Proteomes" id="UP000275078"/>
    </source>
</evidence>
<dbReference type="Proteomes" id="UP000275078">
    <property type="component" value="Unassembled WGS sequence"/>
</dbReference>
<dbReference type="EMBL" id="ML119764">
    <property type="protein sequence ID" value="RPA75413.1"/>
    <property type="molecule type" value="Genomic_DNA"/>
</dbReference>
<protein>
    <submittedName>
        <fullName evidence="1">Uncharacterized protein</fullName>
    </submittedName>
</protein>
<proteinExistence type="predicted"/>
<sequence length="137" mass="15497">MDRDFVTELSQHVFKSEGHTWTGNSSSELEYIELFNGMPIDSCLPRLAQTMAEYLLCFILEIILYISNPSTTQTLTTLRNNIRLIGKMLFHVNRRVRKRVASRYYNAGRRASPEGAGHFGCGCLQGCSGRDSESDAR</sequence>